<protein>
    <submittedName>
        <fullName evidence="1">PA2928 family protein</fullName>
    </submittedName>
</protein>
<name>A0ACC7P1X4_9BACL</name>
<evidence type="ECO:0000313" key="2">
    <source>
        <dbReference type="Proteomes" id="UP001631969"/>
    </source>
</evidence>
<dbReference type="EMBL" id="JBJURJ010000015">
    <property type="protein sequence ID" value="MFM9330953.1"/>
    <property type="molecule type" value="Genomic_DNA"/>
</dbReference>
<sequence length="378" mass="42197">MMISGTMMMVNLLENWRPVGWFNLDLALYIIYAVILASLLLILRLQIRRKRRNIPLHGKSLAATIGVVLLIEFLAGSFFLVVFNAAGRSVSLELDSPALIAGEAEHPLFISKMRMRIPNGHSNGISTSISHFELIAVDVNTGQTAWQRKSYWQEYVIGHTSQGILTVNPKKKKVQFIDPLTGKTALSEKELVAEFPDLADNLSYSFTDYHAASPDELYLYALDGSYYKVDFAGRKATASPEYKEFLKPFSANKIAIGISAEEVQAVGDQLKKLYPDLLETVLLHADSGGTTALVGYHEKRNEKTWTISLVSLKEHNLLWKSKVDDSANGTPGVTLAAIKIGNAALILSNGKHYKLDWETGKIVYEYLYRWNKTVKRNG</sequence>
<accession>A0ACC7P1X4</accession>
<comment type="caution">
    <text evidence="1">The sequence shown here is derived from an EMBL/GenBank/DDBJ whole genome shotgun (WGS) entry which is preliminary data.</text>
</comment>
<organism evidence="1 2">
    <name type="scientific">Paenibacillus mesotrionivorans</name>
    <dbReference type="NCBI Taxonomy" id="3160968"/>
    <lineage>
        <taxon>Bacteria</taxon>
        <taxon>Bacillati</taxon>
        <taxon>Bacillota</taxon>
        <taxon>Bacilli</taxon>
        <taxon>Bacillales</taxon>
        <taxon>Paenibacillaceae</taxon>
        <taxon>Paenibacillus</taxon>
    </lineage>
</organism>
<gene>
    <name evidence="1" type="ORF">ACI1P1_21915</name>
</gene>
<evidence type="ECO:0000313" key="1">
    <source>
        <dbReference type="EMBL" id="MFM9330953.1"/>
    </source>
</evidence>
<dbReference type="Proteomes" id="UP001631969">
    <property type="component" value="Unassembled WGS sequence"/>
</dbReference>
<reference evidence="1" key="1">
    <citation type="submission" date="2024-12" db="EMBL/GenBank/DDBJ databases">
        <authorList>
            <person name="Wu N."/>
        </authorList>
    </citation>
    <scope>NUCLEOTIDE SEQUENCE</scope>
    <source>
        <strain evidence="1">P15</strain>
    </source>
</reference>
<proteinExistence type="predicted"/>
<keyword evidence="2" id="KW-1185">Reference proteome</keyword>